<evidence type="ECO:0000313" key="3">
    <source>
        <dbReference type="EMBL" id="QLC50994.1"/>
    </source>
</evidence>
<proteinExistence type="predicted"/>
<keyword evidence="2" id="KW-0812">Transmembrane</keyword>
<feature type="transmembrane region" description="Helical" evidence="2">
    <location>
        <begin position="6"/>
        <end position="28"/>
    </location>
</feature>
<keyword evidence="2" id="KW-0472">Membrane</keyword>
<keyword evidence="4" id="KW-1185">Reference proteome</keyword>
<dbReference type="AlphaFoldDB" id="A0A7D5EGN0"/>
<dbReference type="GeneID" id="55822518"/>
<sequence>MVLEILIALLILLLLLILFVSFHVMLVLDKRGGEFQHKIRIKWLFLSYSVDPVKLAGKDKSGKKKKTSKATEPPADKPKKEKSEPQPVEAERQKKDESTVSADQKKEDKESERWSVSNIIKMLRLLIVPVIRLAEGILGAIDIHKLNLDLKFGFDDPADTGMVVGYLYALRGYLEYQYERVRLYAEPNFIEMMLDFHIIGDIKFRIASLIPAVMKFVFNRNVLRLSWALIRKKDIPDPA</sequence>
<dbReference type="Proteomes" id="UP000509594">
    <property type="component" value="Chromosome"/>
</dbReference>
<accession>A0A7D5EGN0</accession>
<dbReference type="EMBL" id="CP058215">
    <property type="protein sequence ID" value="QLC50994.1"/>
    <property type="molecule type" value="Genomic_DNA"/>
</dbReference>
<evidence type="ECO:0000256" key="1">
    <source>
        <dbReference type="SAM" id="MobiDB-lite"/>
    </source>
</evidence>
<dbReference type="Pfam" id="PF11167">
    <property type="entry name" value="DUF2953"/>
    <property type="match status" value="1"/>
</dbReference>
<feature type="compositionally biased region" description="Basic and acidic residues" evidence="1">
    <location>
        <begin position="74"/>
        <end position="109"/>
    </location>
</feature>
<dbReference type="OrthoDB" id="148205at2157"/>
<organism evidence="3 4">
    <name type="scientific">Methanolobus zinderi</name>
    <dbReference type="NCBI Taxonomy" id="536044"/>
    <lineage>
        <taxon>Archaea</taxon>
        <taxon>Methanobacteriati</taxon>
        <taxon>Methanobacteriota</taxon>
        <taxon>Stenosarchaea group</taxon>
        <taxon>Methanomicrobia</taxon>
        <taxon>Methanosarcinales</taxon>
        <taxon>Methanosarcinaceae</taxon>
        <taxon>Methanolobus</taxon>
    </lineage>
</organism>
<protein>
    <submittedName>
        <fullName evidence="3">DUF2953 domain-containing protein</fullName>
    </submittedName>
</protein>
<dbReference type="KEGG" id="mzi:HWN40_12545"/>
<reference evidence="3 4" key="1">
    <citation type="submission" date="2020-06" db="EMBL/GenBank/DDBJ databases">
        <title>Methanolobus halotolerans sp. nov., isolated from a saline lake Tus in Siberia.</title>
        <authorList>
            <person name="Shen Y."/>
            <person name="Chen S.-C."/>
            <person name="Lai M.-C."/>
            <person name="Huang H.-H."/>
            <person name="Chiu H.-H."/>
            <person name="Tang S.-L."/>
            <person name="Rogozin D.Y."/>
            <person name="Degermendzhy A.G."/>
        </authorList>
    </citation>
    <scope>NUCLEOTIDE SEQUENCE [LARGE SCALE GENOMIC DNA]</scope>
    <source>
        <strain evidence="3 4">DSM 21339</strain>
    </source>
</reference>
<gene>
    <name evidence="3" type="ORF">HWN40_12545</name>
</gene>
<name>A0A7D5EGN0_9EURY</name>
<keyword evidence="2" id="KW-1133">Transmembrane helix</keyword>
<dbReference type="RefSeq" id="WP_176966049.1">
    <property type="nucleotide sequence ID" value="NZ_CP058215.1"/>
</dbReference>
<evidence type="ECO:0000256" key="2">
    <source>
        <dbReference type="SAM" id="Phobius"/>
    </source>
</evidence>
<feature type="region of interest" description="Disordered" evidence="1">
    <location>
        <begin position="58"/>
        <end position="109"/>
    </location>
</feature>
<dbReference type="InterPro" id="IPR021338">
    <property type="entry name" value="DUF2953"/>
</dbReference>
<evidence type="ECO:0000313" key="4">
    <source>
        <dbReference type="Proteomes" id="UP000509594"/>
    </source>
</evidence>